<reference evidence="2 3" key="1">
    <citation type="journal article" date="2019" name="Int. J. Syst. Evol. Microbiol.">
        <title>The Global Catalogue of Microorganisms (GCM) 10K type strain sequencing project: providing services to taxonomists for standard genome sequencing and annotation.</title>
        <authorList>
            <consortium name="The Broad Institute Genomics Platform"/>
            <consortium name="The Broad Institute Genome Sequencing Center for Infectious Disease"/>
            <person name="Wu L."/>
            <person name="Ma J."/>
        </authorList>
    </citation>
    <scope>NUCLEOTIDE SEQUENCE [LARGE SCALE GENOMIC DNA]</scope>
    <source>
        <strain evidence="2 3">JCM 3367</strain>
    </source>
</reference>
<comment type="caution">
    <text evidence="2">The sequence shown here is derived from an EMBL/GenBank/DDBJ whole genome shotgun (WGS) entry which is preliminary data.</text>
</comment>
<gene>
    <name evidence="2" type="ORF">GCM10010201_15620</name>
</gene>
<keyword evidence="1" id="KW-0472">Membrane</keyword>
<name>A0ABN3ND93_9ACTN</name>
<keyword evidence="3" id="KW-1185">Reference proteome</keyword>
<accession>A0ABN3ND93</accession>
<sequence length="155" mass="15166">MTPFGLSLPNDSGLSVAALDHRQIDVSQVNVSGIGDRGVPAGVDVAAGVAVLQVVDAAGDCRRVTTGDTDAGVVVGAAVPTPAAVAVTAAAVAAVTAAAVAAVTAAAVAAVTAAAVAAPTNRLTFRRFTSPALATAKLSQELELARRPAMMLLRA</sequence>
<dbReference type="RefSeq" id="WP_344170490.1">
    <property type="nucleotide sequence ID" value="NZ_BAAARY010000005.1"/>
</dbReference>
<dbReference type="EMBL" id="BAAARY010000005">
    <property type="protein sequence ID" value="GAA2519393.1"/>
    <property type="molecule type" value="Genomic_DNA"/>
</dbReference>
<keyword evidence="1" id="KW-0812">Transmembrane</keyword>
<protein>
    <submittedName>
        <fullName evidence="2">Uncharacterized protein</fullName>
    </submittedName>
</protein>
<evidence type="ECO:0000256" key="1">
    <source>
        <dbReference type="SAM" id="Phobius"/>
    </source>
</evidence>
<proteinExistence type="predicted"/>
<evidence type="ECO:0000313" key="3">
    <source>
        <dbReference type="Proteomes" id="UP001499978"/>
    </source>
</evidence>
<keyword evidence="1" id="KW-1133">Transmembrane helix</keyword>
<feature type="transmembrane region" description="Helical" evidence="1">
    <location>
        <begin position="89"/>
        <end position="118"/>
    </location>
</feature>
<dbReference type="Proteomes" id="UP001499978">
    <property type="component" value="Unassembled WGS sequence"/>
</dbReference>
<evidence type="ECO:0000313" key="2">
    <source>
        <dbReference type="EMBL" id="GAA2519393.1"/>
    </source>
</evidence>
<organism evidence="2 3">
    <name type="scientific">Pilimelia columellifera subsp. columellifera</name>
    <dbReference type="NCBI Taxonomy" id="706583"/>
    <lineage>
        <taxon>Bacteria</taxon>
        <taxon>Bacillati</taxon>
        <taxon>Actinomycetota</taxon>
        <taxon>Actinomycetes</taxon>
        <taxon>Micromonosporales</taxon>
        <taxon>Micromonosporaceae</taxon>
        <taxon>Pilimelia</taxon>
    </lineage>
</organism>